<protein>
    <recommendedName>
        <fullName evidence="10">glycogenin glucosyltransferase</fullName>
        <ecNumber evidence="10">2.4.1.186</ecNumber>
    </recommendedName>
</protein>
<keyword evidence="6" id="KW-0320">Glycogen biosynthesis</keyword>
<sequence length="883" mass="99192">MGRESYITLATNDAYCIGALVLAASLRQTQTSKELTVLITVGVTVEEIRNVNHHNHDLLRRDDLKISFTKVQCWSVVQFSKAVYLDADTVVLHNVDELFEREELSAVPDPCWPDCFNSGVFVFRPSLETHRALLKVALEAGSFDGGDQGLLNTYFSDWLSKDISRRLPYVYNCICPITDDSGLDFYTSVPAWVKFGGAIRVAHFSGPIKPWHQTSAAKRCNEVACFALLGTAADRRTISRTSGMLAYWWSLFLILVRPHLTSDMYLGDFYLERQPTDTHAIAEEHFKTQISIEELASFAPYQPSFVQTREPHSAAVRSPSPQLMVPYHPEFHETRWDYLHHGQRIDQVNRFKEHHDVPKTDQSLAARIPTSISAHLHSHPSPVHSIKPSSNQDKGSPTRKEPSPLLPSTPHKGFFFSPPPSQPSVEVVSIPHTPQPSQAHSLVSSRPIESEIEESSPHVQPFTSPPKVTRELDKPSVWQNLPPVPPKPSCVYSFDCPECRRDLAKFDSNNLKRAKSYRHEVEKQPLLKLSVTRTRKASKGLPHTTKLDKKAGNLQKWDKTKYESTVFGPVMKKFATGDRSISGTLVDEKRNKYLHNQWAEAEVRLLNALNLRSSTLVGKASGSETVYQNSQVPRTIYALDLAADMHTQRTGVSIHGSSHTSTIATHISPEKRNVTSVIPGKQTHVASKSRGICTFDRTTFTDSITLETPGSGRGIIYVPSPIITANACRTTNDFFEMVESRKKTDLDPSGRIASGLILHSSKQRTLSQLRKFREKHKMKRFDKRVAESTWEDKEQIDKLRQQLVKAQPKKPGIGGHLGSLDLGDKRCARHELLDAERMYAWERGQIDYTGSDRFANILAKLCDTMQKVGGETNRPIGLDVCTV</sequence>
<evidence type="ECO:0000256" key="11">
    <source>
        <dbReference type="ARBA" id="ARBA00050886"/>
    </source>
</evidence>
<keyword evidence="3" id="KW-0963">Cytoplasm</keyword>
<evidence type="ECO:0000256" key="8">
    <source>
        <dbReference type="ARBA" id="ARBA00023211"/>
    </source>
</evidence>
<comment type="cofactor">
    <cofactor evidence="1">
        <name>Mn(2+)</name>
        <dbReference type="ChEBI" id="CHEBI:29035"/>
    </cofactor>
</comment>
<dbReference type="EC" id="2.4.1.186" evidence="10"/>
<evidence type="ECO:0000256" key="6">
    <source>
        <dbReference type="ARBA" id="ARBA00023056"/>
    </source>
</evidence>
<evidence type="ECO:0000256" key="13">
    <source>
        <dbReference type="ARBA" id="ARBA00057883"/>
    </source>
</evidence>
<evidence type="ECO:0000256" key="5">
    <source>
        <dbReference type="ARBA" id="ARBA00022723"/>
    </source>
</evidence>
<evidence type="ECO:0000313" key="16">
    <source>
        <dbReference type="Proteomes" id="UP000699462"/>
    </source>
</evidence>
<dbReference type="InterPro" id="IPR002495">
    <property type="entry name" value="Glyco_trans_8"/>
</dbReference>
<dbReference type="InterPro" id="IPR050587">
    <property type="entry name" value="GNT1/Glycosyltrans_8"/>
</dbReference>
<dbReference type="PANTHER" id="PTHR11183">
    <property type="entry name" value="GLYCOGENIN SUBFAMILY MEMBER"/>
    <property type="match status" value="1"/>
</dbReference>
<evidence type="ECO:0000256" key="2">
    <source>
        <dbReference type="ARBA" id="ARBA00004496"/>
    </source>
</evidence>
<comment type="subcellular location">
    <subcellularLocation>
        <location evidence="2">Cytoplasm</location>
    </subcellularLocation>
</comment>
<evidence type="ECO:0000256" key="7">
    <source>
        <dbReference type="ARBA" id="ARBA00023180"/>
    </source>
</evidence>
<dbReference type="Pfam" id="PF01501">
    <property type="entry name" value="Glyco_transf_8"/>
    <property type="match status" value="1"/>
</dbReference>
<evidence type="ECO:0000256" key="9">
    <source>
        <dbReference type="ARBA" id="ARBA00038162"/>
    </source>
</evidence>
<dbReference type="GO" id="GO:0005978">
    <property type="term" value="P:glycogen biosynthetic process"/>
    <property type="evidence" value="ECO:0007669"/>
    <property type="project" value="UniProtKB-KW"/>
</dbReference>
<dbReference type="CDD" id="cd02537">
    <property type="entry name" value="GT8_Glycogenin"/>
    <property type="match status" value="1"/>
</dbReference>
<dbReference type="Gene3D" id="3.90.550.10">
    <property type="entry name" value="Spore Coat Polysaccharide Biosynthesis Protein SpsA, Chain A"/>
    <property type="match status" value="1"/>
</dbReference>
<evidence type="ECO:0000256" key="1">
    <source>
        <dbReference type="ARBA" id="ARBA00001936"/>
    </source>
</evidence>
<keyword evidence="4" id="KW-0808">Transferase</keyword>
<comment type="catalytic activity">
    <reaction evidence="11">
        <text>[1,4-alpha-D-glucosyl](n)-L-tyrosyl-[glycogenin] + UDP-alpha-D-glucose = [1,4-alpha-D-glucosyl](n+1)-L-tyrosyl-[glycogenin] + UDP + H(+)</text>
        <dbReference type="Rhea" id="RHEA:56560"/>
        <dbReference type="Rhea" id="RHEA-COMP:14606"/>
        <dbReference type="Rhea" id="RHEA-COMP:14607"/>
        <dbReference type="ChEBI" id="CHEBI:15378"/>
        <dbReference type="ChEBI" id="CHEBI:58223"/>
        <dbReference type="ChEBI" id="CHEBI:58885"/>
        <dbReference type="ChEBI" id="CHEBI:140574"/>
        <dbReference type="EC" id="2.4.1.186"/>
    </reaction>
</comment>
<evidence type="ECO:0000313" key="15">
    <source>
        <dbReference type="EMBL" id="KAF8567292.1"/>
    </source>
</evidence>
<keyword evidence="5" id="KW-0479">Metal-binding</keyword>
<organism evidence="15 16">
    <name type="scientific">Paragonimus westermani</name>
    <dbReference type="NCBI Taxonomy" id="34504"/>
    <lineage>
        <taxon>Eukaryota</taxon>
        <taxon>Metazoa</taxon>
        <taxon>Spiralia</taxon>
        <taxon>Lophotrochozoa</taxon>
        <taxon>Platyhelminthes</taxon>
        <taxon>Trematoda</taxon>
        <taxon>Digenea</taxon>
        <taxon>Plagiorchiida</taxon>
        <taxon>Troglotremata</taxon>
        <taxon>Troglotrematidae</taxon>
        <taxon>Paragonimus</taxon>
    </lineage>
</organism>
<keyword evidence="8" id="KW-0464">Manganese</keyword>
<evidence type="ECO:0000256" key="12">
    <source>
        <dbReference type="ARBA" id="ARBA00052293"/>
    </source>
</evidence>
<comment type="catalytic activity">
    <reaction evidence="12">
        <text>L-tyrosyl-[glycogenin] + UDP-alpha-D-glucose = alpha-D-glucosyl-L-tyrosyl-[glycogenin] + UDP + H(+)</text>
        <dbReference type="Rhea" id="RHEA:23360"/>
        <dbReference type="Rhea" id="RHEA-COMP:14604"/>
        <dbReference type="Rhea" id="RHEA-COMP:14605"/>
        <dbReference type="ChEBI" id="CHEBI:15378"/>
        <dbReference type="ChEBI" id="CHEBI:46858"/>
        <dbReference type="ChEBI" id="CHEBI:58223"/>
        <dbReference type="ChEBI" id="CHEBI:58885"/>
        <dbReference type="ChEBI" id="CHEBI:140573"/>
        <dbReference type="EC" id="2.4.1.186"/>
    </reaction>
</comment>
<dbReference type="OrthoDB" id="2014201at2759"/>
<dbReference type="EMBL" id="JTDF01004028">
    <property type="protein sequence ID" value="KAF8567292.1"/>
    <property type="molecule type" value="Genomic_DNA"/>
</dbReference>
<evidence type="ECO:0000256" key="14">
    <source>
        <dbReference type="SAM" id="MobiDB-lite"/>
    </source>
</evidence>
<feature type="region of interest" description="Disordered" evidence="14">
    <location>
        <begin position="375"/>
        <end position="427"/>
    </location>
</feature>
<keyword evidence="16" id="KW-1185">Reference proteome</keyword>
<accession>A0A8T0DJ16</accession>
<proteinExistence type="inferred from homology"/>
<dbReference type="Proteomes" id="UP000699462">
    <property type="component" value="Unassembled WGS sequence"/>
</dbReference>
<evidence type="ECO:0000256" key="3">
    <source>
        <dbReference type="ARBA" id="ARBA00022490"/>
    </source>
</evidence>
<name>A0A8T0DJ16_9TREM</name>
<dbReference type="AlphaFoldDB" id="A0A8T0DJ16"/>
<evidence type="ECO:0000256" key="4">
    <source>
        <dbReference type="ARBA" id="ARBA00022679"/>
    </source>
</evidence>
<dbReference type="InterPro" id="IPR029044">
    <property type="entry name" value="Nucleotide-diphossugar_trans"/>
</dbReference>
<comment type="function">
    <text evidence="13">Self-glucosylating initiator of glycogen synthesis. It catalyzes the formation of a short alpha (1,4)-glucosyl chain covalently attached via a glucose 1-O-tyrosyl linkage to internal tyrosine residues and these chains act as primers for the elongation reaction catalyzed by glycogen synthase.</text>
</comment>
<feature type="region of interest" description="Disordered" evidence="14">
    <location>
        <begin position="451"/>
        <end position="470"/>
    </location>
</feature>
<comment type="similarity">
    <text evidence="9">Belongs to the glycosyltransferase 8 family. Glycogenin subfamily.</text>
</comment>
<keyword evidence="7" id="KW-0325">Glycoprotein</keyword>
<gene>
    <name evidence="15" type="ORF">P879_04104</name>
</gene>
<dbReference type="SUPFAM" id="SSF53448">
    <property type="entry name" value="Nucleotide-diphospho-sugar transferases"/>
    <property type="match status" value="1"/>
</dbReference>
<dbReference type="FunFam" id="3.90.550.10:FF:000092">
    <property type="entry name" value="Glycogenin 2"/>
    <property type="match status" value="1"/>
</dbReference>
<evidence type="ECO:0000256" key="10">
    <source>
        <dbReference type="ARBA" id="ARBA00038934"/>
    </source>
</evidence>
<reference evidence="15 16" key="1">
    <citation type="submission" date="2019-07" db="EMBL/GenBank/DDBJ databases">
        <title>Annotation for the trematode Paragonimus westermani.</title>
        <authorList>
            <person name="Choi Y.-J."/>
        </authorList>
    </citation>
    <scope>NUCLEOTIDE SEQUENCE [LARGE SCALE GENOMIC DNA]</scope>
    <source>
        <strain evidence="15">180907_Pwestermani</strain>
    </source>
</reference>
<dbReference type="GO" id="GO:0005737">
    <property type="term" value="C:cytoplasm"/>
    <property type="evidence" value="ECO:0007669"/>
    <property type="project" value="UniProtKB-SubCell"/>
</dbReference>
<comment type="caution">
    <text evidence="15">The sequence shown here is derived from an EMBL/GenBank/DDBJ whole genome shotgun (WGS) entry which is preliminary data.</text>
</comment>
<dbReference type="GO" id="GO:0046872">
    <property type="term" value="F:metal ion binding"/>
    <property type="evidence" value="ECO:0007669"/>
    <property type="project" value="UniProtKB-KW"/>
</dbReference>
<dbReference type="GO" id="GO:0008466">
    <property type="term" value="F:glycogenin glucosyltransferase activity"/>
    <property type="evidence" value="ECO:0007669"/>
    <property type="project" value="UniProtKB-EC"/>
</dbReference>